<keyword evidence="3" id="KW-1185">Reference proteome</keyword>
<organism evidence="2 3">
    <name type="scientific">Araneus ventricosus</name>
    <name type="common">Orbweaver spider</name>
    <name type="synonym">Epeira ventricosa</name>
    <dbReference type="NCBI Taxonomy" id="182803"/>
    <lineage>
        <taxon>Eukaryota</taxon>
        <taxon>Metazoa</taxon>
        <taxon>Ecdysozoa</taxon>
        <taxon>Arthropoda</taxon>
        <taxon>Chelicerata</taxon>
        <taxon>Arachnida</taxon>
        <taxon>Araneae</taxon>
        <taxon>Araneomorphae</taxon>
        <taxon>Entelegynae</taxon>
        <taxon>Araneoidea</taxon>
        <taxon>Araneidae</taxon>
        <taxon>Araneus</taxon>
    </lineage>
</organism>
<reference evidence="2 3" key="1">
    <citation type="journal article" date="2019" name="Sci. Rep.">
        <title>Orb-weaving spider Araneus ventricosus genome elucidates the spidroin gene catalogue.</title>
        <authorList>
            <person name="Kono N."/>
            <person name="Nakamura H."/>
            <person name="Ohtoshi R."/>
            <person name="Moran D.A.P."/>
            <person name="Shinohara A."/>
            <person name="Yoshida Y."/>
            <person name="Fujiwara M."/>
            <person name="Mori M."/>
            <person name="Tomita M."/>
            <person name="Arakawa K."/>
        </authorList>
    </citation>
    <scope>NUCLEOTIDE SEQUENCE [LARGE SCALE GENOMIC DNA]</scope>
</reference>
<sequence>MESFNGQLMLLEAAHSRALSVLKMAGRVSSLPMCNGFLADKGVVSQGDPPNESGEANDPVGALTASPRRSSEQPAGYESTFLLPHEEFCGLSVGAPVFNRSE</sequence>
<evidence type="ECO:0000313" key="3">
    <source>
        <dbReference type="Proteomes" id="UP000499080"/>
    </source>
</evidence>
<protein>
    <submittedName>
        <fullName evidence="2">Uncharacterized protein</fullName>
    </submittedName>
</protein>
<feature type="region of interest" description="Disordered" evidence="1">
    <location>
        <begin position="44"/>
        <end position="76"/>
    </location>
</feature>
<comment type="caution">
    <text evidence="2">The sequence shown here is derived from an EMBL/GenBank/DDBJ whole genome shotgun (WGS) entry which is preliminary data.</text>
</comment>
<dbReference type="AlphaFoldDB" id="A0A4Y2AF30"/>
<dbReference type="EMBL" id="BGPR01000015">
    <property type="protein sequence ID" value="GBL78330.1"/>
    <property type="molecule type" value="Genomic_DNA"/>
</dbReference>
<evidence type="ECO:0000256" key="1">
    <source>
        <dbReference type="SAM" id="MobiDB-lite"/>
    </source>
</evidence>
<proteinExistence type="predicted"/>
<name>A0A4Y2AF30_ARAVE</name>
<evidence type="ECO:0000313" key="2">
    <source>
        <dbReference type="EMBL" id="GBL78330.1"/>
    </source>
</evidence>
<gene>
    <name evidence="2" type="ORF">AVEN_42860_1</name>
</gene>
<accession>A0A4Y2AF30</accession>
<dbReference type="Proteomes" id="UP000499080">
    <property type="component" value="Unassembled WGS sequence"/>
</dbReference>